<evidence type="ECO:0000313" key="2">
    <source>
        <dbReference type="EMBL" id="KAF3580814.1"/>
    </source>
</evidence>
<organism evidence="2 3">
    <name type="scientific">Brassica cretica</name>
    <name type="common">Mustard</name>
    <dbReference type="NCBI Taxonomy" id="69181"/>
    <lineage>
        <taxon>Eukaryota</taxon>
        <taxon>Viridiplantae</taxon>
        <taxon>Streptophyta</taxon>
        <taxon>Embryophyta</taxon>
        <taxon>Tracheophyta</taxon>
        <taxon>Spermatophyta</taxon>
        <taxon>Magnoliopsida</taxon>
        <taxon>eudicotyledons</taxon>
        <taxon>Gunneridae</taxon>
        <taxon>Pentapetalae</taxon>
        <taxon>rosids</taxon>
        <taxon>malvids</taxon>
        <taxon>Brassicales</taxon>
        <taxon>Brassicaceae</taxon>
        <taxon>Brassiceae</taxon>
        <taxon>Brassica</taxon>
    </lineage>
</organism>
<dbReference type="Proteomes" id="UP000266723">
    <property type="component" value="Unassembled WGS sequence"/>
</dbReference>
<dbReference type="Gene3D" id="1.20.5.170">
    <property type="match status" value="1"/>
</dbReference>
<sequence length="299" mass="34020">MKLRPSPRPEDRSDQTSTRPYQLSRQARVNSRARLDLDHARLDVDHARLDVDHARLDEDHARFDLDYAILDLDREVSQNDQDFSLLVRLARTDCSNDRANGLTLMSNSLLDFYHSNFSKTRIIQLSEDLSRINTLLDQATDCPDRPAFVQLLTANSLVSCRVILQVNISSLVGLDVTFQITIEAGSIIRLDVDHARLDEDHARFDLDYAILDLDREVSQNDQDFSLLVRLARTDCSNDRANGLTLMSNSLLDFYHSNFSKTRIIQLSEDLSRINTLLDQATDCPDRPAFVQLLTAVTST</sequence>
<evidence type="ECO:0000256" key="1">
    <source>
        <dbReference type="SAM" id="MobiDB-lite"/>
    </source>
</evidence>
<gene>
    <name evidence="2" type="ORF">DY000_02029683</name>
</gene>
<feature type="region of interest" description="Disordered" evidence="1">
    <location>
        <begin position="1"/>
        <end position="25"/>
    </location>
</feature>
<name>A0ABQ7DV10_BRACR</name>
<accession>A0ABQ7DV10</accession>
<proteinExistence type="predicted"/>
<feature type="compositionally biased region" description="Polar residues" evidence="1">
    <location>
        <begin position="15"/>
        <end position="25"/>
    </location>
</feature>
<protein>
    <submittedName>
        <fullName evidence="2">Uncharacterized protein</fullName>
    </submittedName>
</protein>
<evidence type="ECO:0000313" key="3">
    <source>
        <dbReference type="Proteomes" id="UP000266723"/>
    </source>
</evidence>
<comment type="caution">
    <text evidence="2">The sequence shown here is derived from an EMBL/GenBank/DDBJ whole genome shotgun (WGS) entry which is preliminary data.</text>
</comment>
<keyword evidence="3" id="KW-1185">Reference proteome</keyword>
<dbReference type="EMBL" id="QGKV02000649">
    <property type="protein sequence ID" value="KAF3580814.1"/>
    <property type="molecule type" value="Genomic_DNA"/>
</dbReference>
<reference evidence="2 3" key="1">
    <citation type="journal article" date="2020" name="BMC Genomics">
        <title>Intraspecific diversification of the crop wild relative Brassica cretica Lam. using demographic model selection.</title>
        <authorList>
            <person name="Kioukis A."/>
            <person name="Michalopoulou V.A."/>
            <person name="Briers L."/>
            <person name="Pirintsos S."/>
            <person name="Studholme D.J."/>
            <person name="Pavlidis P."/>
            <person name="Sarris P.F."/>
        </authorList>
    </citation>
    <scope>NUCLEOTIDE SEQUENCE [LARGE SCALE GENOMIC DNA]</scope>
    <source>
        <strain evidence="3">cv. PFS-1207/04</strain>
    </source>
</reference>